<reference evidence="1 2" key="1">
    <citation type="journal article" date="2021" name="Hortic Res">
        <title>High-quality reference genome and annotation aids understanding of berry development for evergreen blueberry (Vaccinium darrowii).</title>
        <authorList>
            <person name="Yu J."/>
            <person name="Hulse-Kemp A.M."/>
            <person name="Babiker E."/>
            <person name="Staton M."/>
        </authorList>
    </citation>
    <scope>NUCLEOTIDE SEQUENCE [LARGE SCALE GENOMIC DNA]</scope>
    <source>
        <strain evidence="2">cv. NJ 8807/NJ 8810</strain>
        <tissue evidence="1">Young leaf</tissue>
    </source>
</reference>
<evidence type="ECO:0000313" key="1">
    <source>
        <dbReference type="EMBL" id="KAH7835345.1"/>
    </source>
</evidence>
<evidence type="ECO:0000313" key="2">
    <source>
        <dbReference type="Proteomes" id="UP000828048"/>
    </source>
</evidence>
<name>A0ACB7X434_9ERIC</name>
<comment type="caution">
    <text evidence="1">The sequence shown here is derived from an EMBL/GenBank/DDBJ whole genome shotgun (WGS) entry which is preliminary data.</text>
</comment>
<sequence length="520" mass="56887">MGMGTDESSEMEIDLSLKLDTQKDDSSKADDDDDDDQQKVSNDSDPKQAQNHIEAAEGEAEEVVLQEDDASVDMSLQENFKTEEMEMNKMKEENKMLRKAVDQAMKNYYDLQMKVAVIQENNKKKDPKFFLSLNGNDNIEEMNRSPRTLDMNSQTPSTPSQEDDPRENTELGLSLGIQPSTRQEEIRDEDHNKEEGKELDAARFAQSKLHRSEMAGVTNVASPPNNRKARVSVRARCQTATMNDGCQWRKYGQKISKGNPCPRAYYRCTVAPGCPVRKQVQRCLEDMSILITTYEGTHNHPLPVGATAMASTTSTAAASFMLVDSSNPLSNGMTNTSFNQLPNFPYHTPHMINPISPYTTSIRNLNPNDPSKGIVLDLTNNNPSDTPQFHAAVVNGSSSSTGQLGFPWMFNKPSNHIGNYASANNLFANSRGAGDQSGWRSGEENKSLADNVSAIASDPKFRVAVAAAISSLINKETLTNGHSAAGPSLGAKDGEGGSSSSNNWVLESFSSNGKRKGNSP</sequence>
<organism evidence="1 2">
    <name type="scientific">Vaccinium darrowii</name>
    <dbReference type="NCBI Taxonomy" id="229202"/>
    <lineage>
        <taxon>Eukaryota</taxon>
        <taxon>Viridiplantae</taxon>
        <taxon>Streptophyta</taxon>
        <taxon>Embryophyta</taxon>
        <taxon>Tracheophyta</taxon>
        <taxon>Spermatophyta</taxon>
        <taxon>Magnoliopsida</taxon>
        <taxon>eudicotyledons</taxon>
        <taxon>Gunneridae</taxon>
        <taxon>Pentapetalae</taxon>
        <taxon>asterids</taxon>
        <taxon>Ericales</taxon>
        <taxon>Ericaceae</taxon>
        <taxon>Vaccinioideae</taxon>
        <taxon>Vaccinieae</taxon>
        <taxon>Vaccinium</taxon>
    </lineage>
</organism>
<gene>
    <name evidence="1" type="ORF">Vadar_025294</name>
</gene>
<dbReference type="Proteomes" id="UP000828048">
    <property type="component" value="Chromosome 2"/>
</dbReference>
<keyword evidence="2" id="KW-1185">Reference proteome</keyword>
<protein>
    <submittedName>
        <fullName evidence="1">Uncharacterized protein</fullName>
    </submittedName>
</protein>
<proteinExistence type="predicted"/>
<accession>A0ACB7X434</accession>
<dbReference type="EMBL" id="CM037152">
    <property type="protein sequence ID" value="KAH7835345.1"/>
    <property type="molecule type" value="Genomic_DNA"/>
</dbReference>